<gene>
    <name evidence="2" type="ORF">KEK_20933</name>
</gene>
<accession>G7CME0</accession>
<sequence length="62" mass="7022">MTQHPGRDAVRTVDRSDLDEAARMRDGWRCGDDAPARRGERPVRGHGPLLREHRELADLPPP</sequence>
<evidence type="ECO:0000313" key="2">
    <source>
        <dbReference type="EMBL" id="EHI10848.1"/>
    </source>
</evidence>
<reference evidence="2 3" key="1">
    <citation type="submission" date="2011-11" db="EMBL/GenBank/DDBJ databases">
        <authorList>
            <consortium name="Tuberculosis Structural Genomics Consortium"/>
            <person name="Ioerger T.R."/>
        </authorList>
    </citation>
    <scope>NUCLEOTIDE SEQUENCE [LARGE SCALE GENOMIC DNA]</scope>
    <source>
        <strain evidence="3">ATCC 19527 / DSM 44167 / CIP 105390 / JCM 6362 / NCTC 10409 / 316</strain>
    </source>
</reference>
<name>G7CME0_MYCT3</name>
<feature type="region of interest" description="Disordered" evidence="1">
    <location>
        <begin position="26"/>
        <end position="62"/>
    </location>
</feature>
<comment type="caution">
    <text evidence="2">The sequence shown here is derived from an EMBL/GenBank/DDBJ whole genome shotgun (WGS) entry which is preliminary data.</text>
</comment>
<evidence type="ECO:0000256" key="1">
    <source>
        <dbReference type="SAM" id="MobiDB-lite"/>
    </source>
</evidence>
<dbReference type="AlphaFoldDB" id="G7CME0"/>
<dbReference type="Proteomes" id="UP000004915">
    <property type="component" value="Unassembled WGS sequence"/>
</dbReference>
<proteinExistence type="predicted"/>
<protein>
    <submittedName>
        <fullName evidence="2">Uncharacterized protein</fullName>
    </submittedName>
</protein>
<organism evidence="2 3">
    <name type="scientific">Mycolicibacterium thermoresistibile (strain ATCC 19527 / DSM 44167 / CIP 105390 / JCM 6362 / NCTC 10409 / 316)</name>
    <name type="common">Mycobacterium thermoresistibile</name>
    <dbReference type="NCBI Taxonomy" id="1078020"/>
    <lineage>
        <taxon>Bacteria</taxon>
        <taxon>Bacillati</taxon>
        <taxon>Actinomycetota</taxon>
        <taxon>Actinomycetes</taxon>
        <taxon>Mycobacteriales</taxon>
        <taxon>Mycobacteriaceae</taxon>
        <taxon>Mycolicibacterium</taxon>
    </lineage>
</organism>
<dbReference type="EMBL" id="AGVE01000051">
    <property type="protein sequence ID" value="EHI10848.1"/>
    <property type="molecule type" value="Genomic_DNA"/>
</dbReference>
<evidence type="ECO:0000313" key="3">
    <source>
        <dbReference type="Proteomes" id="UP000004915"/>
    </source>
</evidence>
<keyword evidence="3" id="KW-1185">Reference proteome</keyword>